<accession>A0A9X4NIK3</accession>
<evidence type="ECO:0000313" key="2">
    <source>
        <dbReference type="EMBL" id="MDG4984761.1"/>
    </source>
</evidence>
<organism evidence="2 3">
    <name type="scientific">Lactococcus lactis</name>
    <dbReference type="NCBI Taxonomy" id="1358"/>
    <lineage>
        <taxon>Bacteria</taxon>
        <taxon>Bacillati</taxon>
        <taxon>Bacillota</taxon>
        <taxon>Bacilli</taxon>
        <taxon>Lactobacillales</taxon>
        <taxon>Streptococcaceae</taxon>
        <taxon>Lactococcus</taxon>
    </lineage>
</organism>
<name>A0A9X4NIK3_9LACT</name>
<comment type="caution">
    <text evidence="2">The sequence shown here is derived from an EMBL/GenBank/DDBJ whole genome shotgun (WGS) entry which is preliminary data.</text>
</comment>
<proteinExistence type="predicted"/>
<feature type="compositionally biased region" description="Polar residues" evidence="1">
    <location>
        <begin position="110"/>
        <end position="132"/>
    </location>
</feature>
<dbReference type="EMBL" id="JAOWLY010000013">
    <property type="protein sequence ID" value="MDG4984761.1"/>
    <property type="molecule type" value="Genomic_DNA"/>
</dbReference>
<sequence length="173" mass="18666">MMKIMQFRWKMKKLFQPKSNKMLFLVASLAILLVVALASVSCFLSGVGQASAPPSSNKKTLQVATTTKAKNKPSTSSSKVAHSQSTPPSSKESAPSSQAVAPPELVMEAPNTTQEQSVPASSEEQTPSQADIQAQNEARKAAQEKQEAENQQTAQSLKEEYESKGYTVDVVHQ</sequence>
<evidence type="ECO:0000313" key="3">
    <source>
        <dbReference type="Proteomes" id="UP001152614"/>
    </source>
</evidence>
<dbReference type="RefSeq" id="WP_201179644.1">
    <property type="nucleotide sequence ID" value="NZ_JADBCE010000016.1"/>
</dbReference>
<gene>
    <name evidence="2" type="ORF">OGZ51_11455</name>
</gene>
<protein>
    <submittedName>
        <fullName evidence="2">Uncharacterized protein</fullName>
    </submittedName>
</protein>
<dbReference type="AlphaFoldDB" id="A0A9X4NIK3"/>
<feature type="compositionally biased region" description="Basic and acidic residues" evidence="1">
    <location>
        <begin position="137"/>
        <end position="148"/>
    </location>
</feature>
<feature type="compositionally biased region" description="Polar residues" evidence="1">
    <location>
        <begin position="52"/>
        <end position="99"/>
    </location>
</feature>
<reference evidence="2" key="2">
    <citation type="journal article" date="2023" name="Food Microbiol.">
        <title>Evaluation of the fermentation potential of lactic acid bacteria isolated from herbs, fruits and vegetables as starter cultures in nut-based milk alternatives.</title>
        <authorList>
            <person name="Huang W."/>
            <person name="Dong A."/>
            <person name="Pham H.T."/>
            <person name="Zhou C."/>
            <person name="Huo Z."/>
            <person name="Watjen A.P."/>
            <person name="Prakash S."/>
            <person name="Bang-Berthelsen C.H."/>
            <person name="Turner M.S."/>
        </authorList>
    </citation>
    <scope>NUCLEOTIDE SEQUENCE</scope>
    <source>
        <strain evidence="2">3</strain>
    </source>
</reference>
<dbReference type="Proteomes" id="UP001152614">
    <property type="component" value="Unassembled WGS sequence"/>
</dbReference>
<evidence type="ECO:0000256" key="1">
    <source>
        <dbReference type="SAM" id="MobiDB-lite"/>
    </source>
</evidence>
<reference evidence="2" key="1">
    <citation type="submission" date="2022-10" db="EMBL/GenBank/DDBJ databases">
        <authorList>
            <person name="Turner M.S."/>
            <person name="Huang W."/>
        </authorList>
    </citation>
    <scope>NUCLEOTIDE SEQUENCE</scope>
    <source>
        <strain evidence="2">3</strain>
    </source>
</reference>
<feature type="region of interest" description="Disordered" evidence="1">
    <location>
        <begin position="47"/>
        <end position="173"/>
    </location>
</feature>